<sequence length="65" mass="7073">MQEKAASTGGKQKSCGCAACLGLCWRVNSVQTTRPDKKQQQQLRMHAVPGKKLWGDDELSCAATH</sequence>
<evidence type="ECO:0000313" key="2">
    <source>
        <dbReference type="Proteomes" id="UP001341281"/>
    </source>
</evidence>
<dbReference type="Proteomes" id="UP001341281">
    <property type="component" value="Chromosome 05"/>
</dbReference>
<dbReference type="EMBL" id="CP144749">
    <property type="protein sequence ID" value="WVZ74058.1"/>
    <property type="molecule type" value="Genomic_DNA"/>
</dbReference>
<protein>
    <submittedName>
        <fullName evidence="1">Uncharacterized protein</fullName>
    </submittedName>
</protein>
<proteinExistence type="predicted"/>
<reference evidence="1 2" key="1">
    <citation type="submission" date="2024-02" db="EMBL/GenBank/DDBJ databases">
        <title>High-quality chromosome-scale genome assembly of Pensacola bahiagrass (Paspalum notatum Flugge var. saurae).</title>
        <authorList>
            <person name="Vega J.M."/>
            <person name="Podio M."/>
            <person name="Orjuela J."/>
            <person name="Siena L.A."/>
            <person name="Pessino S.C."/>
            <person name="Combes M.C."/>
            <person name="Mariac C."/>
            <person name="Albertini E."/>
            <person name="Pupilli F."/>
            <person name="Ortiz J.P.A."/>
            <person name="Leblanc O."/>
        </authorList>
    </citation>
    <scope>NUCLEOTIDE SEQUENCE [LARGE SCALE GENOMIC DNA]</scope>
    <source>
        <strain evidence="1">R1</strain>
        <tissue evidence="1">Leaf</tissue>
    </source>
</reference>
<gene>
    <name evidence="1" type="ORF">U9M48_022285</name>
</gene>
<accession>A0AAQ3TJF9</accession>
<dbReference type="AlphaFoldDB" id="A0AAQ3TJF9"/>
<organism evidence="1 2">
    <name type="scientific">Paspalum notatum var. saurae</name>
    <dbReference type="NCBI Taxonomy" id="547442"/>
    <lineage>
        <taxon>Eukaryota</taxon>
        <taxon>Viridiplantae</taxon>
        <taxon>Streptophyta</taxon>
        <taxon>Embryophyta</taxon>
        <taxon>Tracheophyta</taxon>
        <taxon>Spermatophyta</taxon>
        <taxon>Magnoliopsida</taxon>
        <taxon>Liliopsida</taxon>
        <taxon>Poales</taxon>
        <taxon>Poaceae</taxon>
        <taxon>PACMAD clade</taxon>
        <taxon>Panicoideae</taxon>
        <taxon>Andropogonodae</taxon>
        <taxon>Paspaleae</taxon>
        <taxon>Paspalinae</taxon>
        <taxon>Paspalum</taxon>
    </lineage>
</organism>
<keyword evidence="2" id="KW-1185">Reference proteome</keyword>
<name>A0AAQ3TJF9_PASNO</name>
<evidence type="ECO:0000313" key="1">
    <source>
        <dbReference type="EMBL" id="WVZ74058.1"/>
    </source>
</evidence>